<evidence type="ECO:0000313" key="2">
    <source>
        <dbReference type="EMBL" id="CAF4993816.1"/>
    </source>
</evidence>
<gene>
    <name evidence="1" type="ORF">UJA718_LOCUS48444</name>
    <name evidence="2" type="ORF">UJA718_LOCUS49970</name>
</gene>
<comment type="caution">
    <text evidence="2">The sequence shown here is derived from an EMBL/GenBank/DDBJ whole genome shotgun (WGS) entry which is preliminary data.</text>
</comment>
<reference evidence="2" key="1">
    <citation type="submission" date="2021-02" db="EMBL/GenBank/DDBJ databases">
        <authorList>
            <person name="Nowell W R."/>
        </authorList>
    </citation>
    <scope>NUCLEOTIDE SEQUENCE</scope>
</reference>
<dbReference type="Proteomes" id="UP000663873">
    <property type="component" value="Unassembled WGS sequence"/>
</dbReference>
<protein>
    <submittedName>
        <fullName evidence="2">Uncharacterized protein</fullName>
    </submittedName>
</protein>
<keyword evidence="3" id="KW-1185">Reference proteome</keyword>
<feature type="non-terminal residue" evidence="2">
    <location>
        <position position="1"/>
    </location>
</feature>
<dbReference type="EMBL" id="CAJOBP010096938">
    <property type="protein sequence ID" value="CAF4964965.1"/>
    <property type="molecule type" value="Genomic_DNA"/>
</dbReference>
<accession>A0A821ZYH1</accession>
<proteinExistence type="predicted"/>
<evidence type="ECO:0000313" key="1">
    <source>
        <dbReference type="EMBL" id="CAF4964965.1"/>
    </source>
</evidence>
<dbReference type="EMBL" id="CAJOBP010107661">
    <property type="protein sequence ID" value="CAF4993816.1"/>
    <property type="molecule type" value="Genomic_DNA"/>
</dbReference>
<sequence length="47" mass="5160">EWQADSQNVVGLLPQSPVHSQESDEILTLIPMGAARLRITTFPTIAQ</sequence>
<organism evidence="2 3">
    <name type="scientific">Rotaria socialis</name>
    <dbReference type="NCBI Taxonomy" id="392032"/>
    <lineage>
        <taxon>Eukaryota</taxon>
        <taxon>Metazoa</taxon>
        <taxon>Spiralia</taxon>
        <taxon>Gnathifera</taxon>
        <taxon>Rotifera</taxon>
        <taxon>Eurotatoria</taxon>
        <taxon>Bdelloidea</taxon>
        <taxon>Philodinida</taxon>
        <taxon>Philodinidae</taxon>
        <taxon>Rotaria</taxon>
    </lineage>
</organism>
<evidence type="ECO:0000313" key="3">
    <source>
        <dbReference type="Proteomes" id="UP000663873"/>
    </source>
</evidence>
<name>A0A821ZYH1_9BILA</name>
<dbReference type="AlphaFoldDB" id="A0A821ZYH1"/>